<protein>
    <submittedName>
        <fullName evidence="3">Membrane protein</fullName>
    </submittedName>
</protein>
<accession>A0A8J2XJ24</accession>
<feature type="transmembrane region" description="Helical" evidence="1">
    <location>
        <begin position="373"/>
        <end position="393"/>
    </location>
</feature>
<dbReference type="EMBL" id="BMIC01000003">
    <property type="protein sequence ID" value="GFZ87339.1"/>
    <property type="molecule type" value="Genomic_DNA"/>
</dbReference>
<evidence type="ECO:0000313" key="4">
    <source>
        <dbReference type="Proteomes" id="UP000598120"/>
    </source>
</evidence>
<dbReference type="RefSeq" id="WP_188606064.1">
    <property type="nucleotide sequence ID" value="NZ_BMIC01000003.1"/>
</dbReference>
<feature type="transmembrane region" description="Helical" evidence="1">
    <location>
        <begin position="271"/>
        <end position="289"/>
    </location>
</feature>
<dbReference type="PANTHER" id="PTHR30590:SF2">
    <property type="entry name" value="INNER MEMBRANE PROTEIN"/>
    <property type="match status" value="1"/>
</dbReference>
<dbReference type="PANTHER" id="PTHR30590">
    <property type="entry name" value="INNER MEMBRANE PROTEIN"/>
    <property type="match status" value="1"/>
</dbReference>
<feature type="transmembrane region" description="Helical" evidence="1">
    <location>
        <begin position="347"/>
        <end position="367"/>
    </location>
</feature>
<keyword evidence="1" id="KW-0472">Membrane</keyword>
<feature type="transmembrane region" description="Helical" evidence="1">
    <location>
        <begin position="28"/>
        <end position="47"/>
    </location>
</feature>
<dbReference type="AlphaFoldDB" id="A0A8J2XJ24"/>
<sequence length="420" mass="48350">MTVSVNNNKISPIVANQRIKFLDVLRGVAILFIFMANILSFSGFFSFPDDALITGLVFPFDEVLDFIIYTLVDGKFYSIFSLLFGIGCAMQFNKLGNNKSHFAFFFRKRMFWLLIIGLIHLCLFWLGDILALYALLGFVLIWFVNSSNKNLIKFGIILILFPIINWLFVHLTKLNYAEFFFNLNTSYYEYYGLPLEEWEGNKYADFQQFIANESLSDYFKYNIGNTFIRIGAILEEGRIFKVLGIFLIGLWAGRKILNEDLLNNVKFLKKVVLWGIIIGLPISTFRTYIEFFGGREDFWGFLKTVAYAFGTVPLALGIAALLALWYRKSPNGLNIFAPVGKMALSNYIFQTFIAVIIFYGIGFGFAGKFGFTVIMGIAILIFILQIIISKLWLQHYKFGPIEWVWRQLTYGKKIIISQPK</sequence>
<dbReference type="Pfam" id="PF04235">
    <property type="entry name" value="DUF418"/>
    <property type="match status" value="1"/>
</dbReference>
<feature type="transmembrane region" description="Helical" evidence="1">
    <location>
        <begin position="304"/>
        <end position="326"/>
    </location>
</feature>
<proteinExistence type="predicted"/>
<keyword evidence="1" id="KW-0812">Transmembrane</keyword>
<feature type="transmembrane region" description="Helical" evidence="1">
    <location>
        <begin position="111"/>
        <end position="144"/>
    </location>
</feature>
<dbReference type="InterPro" id="IPR052529">
    <property type="entry name" value="Bact_Transport_Assoc"/>
</dbReference>
<feature type="domain" description="DUF418" evidence="2">
    <location>
        <begin position="253"/>
        <end position="412"/>
    </location>
</feature>
<gene>
    <name evidence="3" type="ORF">GCM10011531_18280</name>
</gene>
<feature type="transmembrane region" description="Helical" evidence="1">
    <location>
        <begin position="67"/>
        <end position="90"/>
    </location>
</feature>
<dbReference type="InterPro" id="IPR007349">
    <property type="entry name" value="DUF418"/>
</dbReference>
<evidence type="ECO:0000259" key="2">
    <source>
        <dbReference type="Pfam" id="PF04235"/>
    </source>
</evidence>
<reference evidence="3 4" key="1">
    <citation type="journal article" date="2014" name="Int. J. Syst. Evol. Microbiol.">
        <title>Complete genome sequence of Corynebacterium casei LMG S-19264T (=DSM 44701T), isolated from a smear-ripened cheese.</title>
        <authorList>
            <consortium name="US DOE Joint Genome Institute (JGI-PGF)"/>
            <person name="Walter F."/>
            <person name="Albersmeier A."/>
            <person name="Kalinowski J."/>
            <person name="Ruckert C."/>
        </authorList>
    </citation>
    <scope>NUCLEOTIDE SEQUENCE [LARGE SCALE GENOMIC DNA]</scope>
    <source>
        <strain evidence="3 4">CGMCC 1.15295</strain>
    </source>
</reference>
<feature type="transmembrane region" description="Helical" evidence="1">
    <location>
        <begin position="150"/>
        <end position="169"/>
    </location>
</feature>
<dbReference type="Proteomes" id="UP000598120">
    <property type="component" value="Unassembled WGS sequence"/>
</dbReference>
<name>A0A8J2XJ24_9FLAO</name>
<comment type="caution">
    <text evidence="3">The sequence shown here is derived from an EMBL/GenBank/DDBJ whole genome shotgun (WGS) entry which is preliminary data.</text>
</comment>
<evidence type="ECO:0000256" key="1">
    <source>
        <dbReference type="SAM" id="Phobius"/>
    </source>
</evidence>
<keyword evidence="1" id="KW-1133">Transmembrane helix</keyword>
<keyword evidence="4" id="KW-1185">Reference proteome</keyword>
<organism evidence="3 4">
    <name type="scientific">Aquaticitalea lipolytica</name>
    <dbReference type="NCBI Taxonomy" id="1247562"/>
    <lineage>
        <taxon>Bacteria</taxon>
        <taxon>Pseudomonadati</taxon>
        <taxon>Bacteroidota</taxon>
        <taxon>Flavobacteriia</taxon>
        <taxon>Flavobacteriales</taxon>
        <taxon>Flavobacteriaceae</taxon>
        <taxon>Aquaticitalea</taxon>
    </lineage>
</organism>
<evidence type="ECO:0000313" key="3">
    <source>
        <dbReference type="EMBL" id="GFZ87339.1"/>
    </source>
</evidence>